<keyword evidence="2" id="KW-0472">Membrane</keyword>
<dbReference type="InterPro" id="IPR019692">
    <property type="entry name" value="CFP-6_PH"/>
</dbReference>
<keyword evidence="5" id="KW-1185">Reference proteome</keyword>
<proteinExistence type="predicted"/>
<name>A0A1H6BM51_9ACTN</name>
<evidence type="ECO:0000256" key="1">
    <source>
        <dbReference type="SAM" id="MobiDB-lite"/>
    </source>
</evidence>
<accession>A0A1H6BM51</accession>
<dbReference type="EMBL" id="FNVU01000007">
    <property type="protein sequence ID" value="SEG61515.1"/>
    <property type="molecule type" value="Genomic_DNA"/>
</dbReference>
<keyword evidence="2" id="KW-1133">Transmembrane helix</keyword>
<evidence type="ECO:0000259" key="3">
    <source>
        <dbReference type="Pfam" id="PF10756"/>
    </source>
</evidence>
<feature type="compositionally biased region" description="Basic and acidic residues" evidence="1">
    <location>
        <begin position="162"/>
        <end position="178"/>
    </location>
</feature>
<dbReference type="OrthoDB" id="4337405at2"/>
<dbReference type="AlphaFoldDB" id="A0A1H6BM51"/>
<evidence type="ECO:0000313" key="4">
    <source>
        <dbReference type="EMBL" id="SEG61515.1"/>
    </source>
</evidence>
<feature type="transmembrane region" description="Helical" evidence="2">
    <location>
        <begin position="202"/>
        <end position="223"/>
    </location>
</feature>
<protein>
    <submittedName>
        <fullName evidence="4">PH domain-containing protein</fullName>
    </submittedName>
</protein>
<keyword evidence="2" id="KW-0812">Transmembrane</keyword>
<feature type="domain" description="Low molecular weight protein antigen 6 PH" evidence="3">
    <location>
        <begin position="78"/>
        <end position="148"/>
    </location>
</feature>
<organism evidence="4 5">
    <name type="scientific">Actinacidiphila yanglinensis</name>
    <dbReference type="NCBI Taxonomy" id="310779"/>
    <lineage>
        <taxon>Bacteria</taxon>
        <taxon>Bacillati</taxon>
        <taxon>Actinomycetota</taxon>
        <taxon>Actinomycetes</taxon>
        <taxon>Kitasatosporales</taxon>
        <taxon>Streptomycetaceae</taxon>
        <taxon>Actinacidiphila</taxon>
    </lineage>
</organism>
<dbReference type="RefSeq" id="WP_103886764.1">
    <property type="nucleotide sequence ID" value="NZ_FNVU01000007.1"/>
</dbReference>
<feature type="region of interest" description="Disordered" evidence="1">
    <location>
        <begin position="140"/>
        <end position="178"/>
    </location>
</feature>
<dbReference type="Proteomes" id="UP000236754">
    <property type="component" value="Unassembled WGS sequence"/>
</dbReference>
<sequence>MTSPKNDRSGPATAGNGQPKYADRSYRSVAGVIGGVLLLCLAGWLGGDAIARGTGHTPWLALAAMLCAVPLIIAFSLRPVVYASDERILVRNPFRTITVPWAGVDSIRAAYSTEMVADGHKFQLWAIPVSVRARKSAARQNARAQAGDSRDVFGAMPRRRPGRPDDDGTIRAPSDRSVNELRELADRHPIDEETRPRPVIRWCYEIIAPSAAGAVVLIVLAAIG</sequence>
<feature type="transmembrane region" description="Helical" evidence="2">
    <location>
        <begin position="59"/>
        <end position="81"/>
    </location>
</feature>
<gene>
    <name evidence="4" type="ORF">SAMN05216223_1079</name>
</gene>
<feature type="transmembrane region" description="Helical" evidence="2">
    <location>
        <begin position="29"/>
        <end position="47"/>
    </location>
</feature>
<evidence type="ECO:0000256" key="2">
    <source>
        <dbReference type="SAM" id="Phobius"/>
    </source>
</evidence>
<feature type="region of interest" description="Disordered" evidence="1">
    <location>
        <begin position="1"/>
        <end position="20"/>
    </location>
</feature>
<reference evidence="4 5" key="1">
    <citation type="submission" date="2016-10" db="EMBL/GenBank/DDBJ databases">
        <authorList>
            <person name="de Groot N.N."/>
        </authorList>
    </citation>
    <scope>NUCLEOTIDE SEQUENCE [LARGE SCALE GENOMIC DNA]</scope>
    <source>
        <strain evidence="4 5">CGMCC 4.2023</strain>
    </source>
</reference>
<dbReference type="Pfam" id="PF10756">
    <property type="entry name" value="bPH_6"/>
    <property type="match status" value="1"/>
</dbReference>
<evidence type="ECO:0000313" key="5">
    <source>
        <dbReference type="Proteomes" id="UP000236754"/>
    </source>
</evidence>